<proteinExistence type="predicted"/>
<evidence type="ECO:0000256" key="1">
    <source>
        <dbReference type="SAM" id="MobiDB-lite"/>
    </source>
</evidence>
<feature type="compositionally biased region" description="Low complexity" evidence="1">
    <location>
        <begin position="43"/>
        <end position="56"/>
    </location>
</feature>
<feature type="compositionally biased region" description="Polar residues" evidence="1">
    <location>
        <begin position="87"/>
        <end position="98"/>
    </location>
</feature>
<sequence length="120" mass="12776">MYIGGGVGALLLLAFLILGTMKLLAGRTPRQPKYKVKRASAYSGQRKSSNSSRRSSGFASATGFTGQGYAGAQNKSNSHRPAGGSIPLNTRRPSANKGSKTKFHGKVQNQFNGKKWEGMV</sequence>
<feature type="region of interest" description="Disordered" evidence="1">
    <location>
        <begin position="28"/>
        <end position="120"/>
    </location>
</feature>
<accession>A0A9W7EM80</accession>
<dbReference type="AlphaFoldDB" id="A0A9W7EM80"/>
<feature type="signal peptide" evidence="2">
    <location>
        <begin position="1"/>
        <end position="25"/>
    </location>
</feature>
<evidence type="ECO:0000256" key="2">
    <source>
        <dbReference type="SAM" id="SignalP"/>
    </source>
</evidence>
<organism evidence="3 4">
    <name type="scientific">Triparma strigata</name>
    <dbReference type="NCBI Taxonomy" id="1606541"/>
    <lineage>
        <taxon>Eukaryota</taxon>
        <taxon>Sar</taxon>
        <taxon>Stramenopiles</taxon>
        <taxon>Ochrophyta</taxon>
        <taxon>Bolidophyceae</taxon>
        <taxon>Parmales</taxon>
        <taxon>Triparmaceae</taxon>
        <taxon>Triparma</taxon>
    </lineage>
</organism>
<gene>
    <name evidence="3" type="ORF">TrST_g714</name>
</gene>
<evidence type="ECO:0000313" key="3">
    <source>
        <dbReference type="EMBL" id="GMH84303.1"/>
    </source>
</evidence>
<protein>
    <submittedName>
        <fullName evidence="3">Uncharacterized protein</fullName>
    </submittedName>
</protein>
<reference evidence="4" key="1">
    <citation type="journal article" date="2023" name="Commun. Biol.">
        <title>Genome analysis of Parmales, the sister group of diatoms, reveals the evolutionary specialization of diatoms from phago-mixotrophs to photoautotrophs.</title>
        <authorList>
            <person name="Ban H."/>
            <person name="Sato S."/>
            <person name="Yoshikawa S."/>
            <person name="Yamada K."/>
            <person name="Nakamura Y."/>
            <person name="Ichinomiya M."/>
            <person name="Sato N."/>
            <person name="Blanc-Mathieu R."/>
            <person name="Endo H."/>
            <person name="Kuwata A."/>
            <person name="Ogata H."/>
        </authorList>
    </citation>
    <scope>NUCLEOTIDE SEQUENCE [LARGE SCALE GENOMIC DNA]</scope>
    <source>
        <strain evidence="4">NIES 3701</strain>
    </source>
</reference>
<dbReference type="EMBL" id="BRXY01000292">
    <property type="protein sequence ID" value="GMH84303.1"/>
    <property type="molecule type" value="Genomic_DNA"/>
</dbReference>
<feature type="chain" id="PRO_5040718684" evidence="2">
    <location>
        <begin position="26"/>
        <end position="120"/>
    </location>
</feature>
<keyword evidence="4" id="KW-1185">Reference proteome</keyword>
<name>A0A9W7EM80_9STRA</name>
<comment type="caution">
    <text evidence="3">The sequence shown here is derived from an EMBL/GenBank/DDBJ whole genome shotgun (WGS) entry which is preliminary data.</text>
</comment>
<dbReference type="Proteomes" id="UP001165085">
    <property type="component" value="Unassembled WGS sequence"/>
</dbReference>
<keyword evidence="2" id="KW-0732">Signal</keyword>
<evidence type="ECO:0000313" key="4">
    <source>
        <dbReference type="Proteomes" id="UP001165085"/>
    </source>
</evidence>